<feature type="transmembrane region" description="Helical" evidence="1">
    <location>
        <begin position="171"/>
        <end position="196"/>
    </location>
</feature>
<reference evidence="2" key="1">
    <citation type="submission" date="2021-09" db="EMBL/GenBank/DDBJ databases">
        <authorList>
            <consortium name="AG Swart"/>
            <person name="Singh M."/>
            <person name="Singh A."/>
            <person name="Seah K."/>
            <person name="Emmerich C."/>
        </authorList>
    </citation>
    <scope>NUCLEOTIDE SEQUENCE</scope>
    <source>
        <strain evidence="2">ATCC30299</strain>
    </source>
</reference>
<feature type="transmembrane region" description="Helical" evidence="1">
    <location>
        <begin position="101"/>
        <end position="121"/>
    </location>
</feature>
<feature type="transmembrane region" description="Helical" evidence="1">
    <location>
        <begin position="71"/>
        <end position="89"/>
    </location>
</feature>
<feature type="transmembrane region" description="Helical" evidence="1">
    <location>
        <begin position="142"/>
        <end position="159"/>
    </location>
</feature>
<dbReference type="AlphaFoldDB" id="A0AAU9K759"/>
<feature type="transmembrane region" description="Helical" evidence="1">
    <location>
        <begin position="302"/>
        <end position="320"/>
    </location>
</feature>
<comment type="caution">
    <text evidence="2">The sequence shown here is derived from an EMBL/GenBank/DDBJ whole genome shotgun (WGS) entry which is preliminary data.</text>
</comment>
<dbReference type="Proteomes" id="UP001162131">
    <property type="component" value="Unassembled WGS sequence"/>
</dbReference>
<dbReference type="EMBL" id="CAJZBQ010000056">
    <property type="protein sequence ID" value="CAG9333037.1"/>
    <property type="molecule type" value="Genomic_DNA"/>
</dbReference>
<protein>
    <submittedName>
        <fullName evidence="2">Uncharacterized protein</fullName>
    </submittedName>
</protein>
<keyword evidence="3" id="KW-1185">Reference proteome</keyword>
<feature type="transmembrane region" description="Helical" evidence="1">
    <location>
        <begin position="251"/>
        <end position="267"/>
    </location>
</feature>
<keyword evidence="1" id="KW-0812">Transmembrane</keyword>
<proteinExistence type="predicted"/>
<organism evidence="2 3">
    <name type="scientific">Blepharisma stoltei</name>
    <dbReference type="NCBI Taxonomy" id="1481888"/>
    <lineage>
        <taxon>Eukaryota</taxon>
        <taxon>Sar</taxon>
        <taxon>Alveolata</taxon>
        <taxon>Ciliophora</taxon>
        <taxon>Postciliodesmatophora</taxon>
        <taxon>Heterotrichea</taxon>
        <taxon>Heterotrichida</taxon>
        <taxon>Blepharismidae</taxon>
        <taxon>Blepharisma</taxon>
    </lineage>
</organism>
<feature type="transmembrane region" description="Helical" evidence="1">
    <location>
        <begin position="340"/>
        <end position="362"/>
    </location>
</feature>
<keyword evidence="1" id="KW-1133">Transmembrane helix</keyword>
<sequence length="627" mass="73515">MKSNSIKAADKEALEIFEMLFNLGQTKAWYKSLAISSFWFEKLIILLRISQLFVFTFAANYETWPVRWRGMIHESGISIIFAADFGTLFYDDIMKDNFARIMYSSSWIIFASVVIAVYIFGRFIMPLSVLWRLRFERYYLEIAHLFYLPIALGLLPIAICRYDNCWDDLGAQATTSVISFIIMFLYLIGMPIYVILVARKNIITDDPEAHEDFIKQKEMEYVLQISHSWLSEKYYLFSSYRKTKFRIYHKSVYEFFVLSLVLVHGLLNTNQEVKMLVLTLQLFGFSIYLTIFPAYRCLSSSYLFAVGLWTICANMFLGYLKAAHYKAEALVDENMVSILVAVNVAALIILLFLMCAYFIFCLKWPVNLKTVKNLALGYRFLLADLRNAQKMILVLRSLSHYQFVKAEPVVAMIKLLRDHYYLLYNENHPLQYTVLEQLDILNYLQQRVSSQTLLPCKKLEENFGLVVRVMNRRWREQILMTPVKRRILLKLYILRMFIGNRIMKPFNSGEQNNYIGKGEKMRPIDVYDFDMDKLYQKLEKVLSDDVNEEKMNDITFIGGIDGDSLSLKGNIQKAHEENNIHWLVDLTENALNIGDEDSIEMLAEIWDERGIKNLPEDLRSRLKEYKL</sequence>
<accession>A0AAU9K759</accession>
<evidence type="ECO:0000256" key="1">
    <source>
        <dbReference type="SAM" id="Phobius"/>
    </source>
</evidence>
<name>A0AAU9K759_9CILI</name>
<evidence type="ECO:0000313" key="3">
    <source>
        <dbReference type="Proteomes" id="UP001162131"/>
    </source>
</evidence>
<keyword evidence="1" id="KW-0472">Membrane</keyword>
<feature type="transmembrane region" description="Helical" evidence="1">
    <location>
        <begin position="273"/>
        <end position="295"/>
    </location>
</feature>
<gene>
    <name evidence="2" type="ORF">BSTOLATCC_MIC57858</name>
</gene>
<evidence type="ECO:0000313" key="2">
    <source>
        <dbReference type="EMBL" id="CAG9333037.1"/>
    </source>
</evidence>